<dbReference type="EMBL" id="BAAASG010000007">
    <property type="protein sequence ID" value="GAA2490919.1"/>
    <property type="molecule type" value="Genomic_DNA"/>
</dbReference>
<feature type="region of interest" description="Disordered" evidence="1">
    <location>
        <begin position="1"/>
        <end position="24"/>
    </location>
</feature>
<name>A0ABP5Z254_STRLO</name>
<accession>A0ABP5Z254</accession>
<gene>
    <name evidence="2" type="ORF">GCM10010276_32800</name>
</gene>
<feature type="compositionally biased region" description="Polar residues" evidence="1">
    <location>
        <begin position="1"/>
        <end position="10"/>
    </location>
</feature>
<sequence length="99" mass="10341">MPCADTSSQPPLIKPGADQRGSYRDVDLDAVDADERSGSSSHAVGHIVEEVEIHQGDATAAYAGARSGARSRRTITLFDVGVLLMSATLSRGTRTLVSG</sequence>
<keyword evidence="3" id="KW-1185">Reference proteome</keyword>
<organism evidence="2 3">
    <name type="scientific">Streptomyces longisporus</name>
    <dbReference type="NCBI Taxonomy" id="1948"/>
    <lineage>
        <taxon>Bacteria</taxon>
        <taxon>Bacillati</taxon>
        <taxon>Actinomycetota</taxon>
        <taxon>Actinomycetes</taxon>
        <taxon>Kitasatosporales</taxon>
        <taxon>Streptomycetaceae</taxon>
        <taxon>Streptomyces</taxon>
    </lineage>
</organism>
<evidence type="ECO:0000313" key="3">
    <source>
        <dbReference type="Proteomes" id="UP001501777"/>
    </source>
</evidence>
<reference evidence="3" key="1">
    <citation type="journal article" date="2019" name="Int. J. Syst. Evol. Microbiol.">
        <title>The Global Catalogue of Microorganisms (GCM) 10K type strain sequencing project: providing services to taxonomists for standard genome sequencing and annotation.</title>
        <authorList>
            <consortium name="The Broad Institute Genomics Platform"/>
            <consortium name="The Broad Institute Genome Sequencing Center for Infectious Disease"/>
            <person name="Wu L."/>
            <person name="Ma J."/>
        </authorList>
    </citation>
    <scope>NUCLEOTIDE SEQUENCE [LARGE SCALE GENOMIC DNA]</scope>
    <source>
        <strain evidence="3">JCM 4395</strain>
    </source>
</reference>
<dbReference type="Proteomes" id="UP001501777">
    <property type="component" value="Unassembled WGS sequence"/>
</dbReference>
<evidence type="ECO:0000256" key="1">
    <source>
        <dbReference type="SAM" id="MobiDB-lite"/>
    </source>
</evidence>
<evidence type="ECO:0000313" key="2">
    <source>
        <dbReference type="EMBL" id="GAA2490919.1"/>
    </source>
</evidence>
<protein>
    <submittedName>
        <fullName evidence="2">Uncharacterized protein</fullName>
    </submittedName>
</protein>
<comment type="caution">
    <text evidence="2">The sequence shown here is derived from an EMBL/GenBank/DDBJ whole genome shotgun (WGS) entry which is preliminary data.</text>
</comment>
<proteinExistence type="predicted"/>